<dbReference type="PaxDb" id="35128-Thaps21237"/>
<feature type="region of interest" description="Disordered" evidence="4">
    <location>
        <begin position="1"/>
        <end position="127"/>
    </location>
</feature>
<evidence type="ECO:0000256" key="1">
    <source>
        <dbReference type="ARBA" id="ARBA00022737"/>
    </source>
</evidence>
<dbReference type="Gene3D" id="1.25.40.10">
    <property type="entry name" value="Tetratricopeptide repeat domain"/>
    <property type="match status" value="2"/>
</dbReference>
<evidence type="ECO:0000313" key="5">
    <source>
        <dbReference type="EMBL" id="EED95220.1"/>
    </source>
</evidence>
<dbReference type="InParanoid" id="B8BU48"/>
<sequence length="557" mass="62725">MLSVRTTKVSNVNGSGYKKNPFWDSPGSDDTPADDNVSPLDQMTTPGSNGSPKIVAFESSNFFEPHSPPMIQRTTGDNLASVEKGSPCDSSSWATSRQSHEVSPTCPPRSPTVSKNKAKKSKLQQPKEKFDTGVWGVSSSLRQKIKHMKKVLPKVLKAMHASSTKKSLELTDLSVATLCLMPRNGAGMEDGRQSFERLRTSLMLHMMQQSGNGTWLLQDASKYEGEKGKSVKGRFAKLNNRLHDCIEDKNSSFTEKSQEAVHIAKGLLENINDETDGHTLSKKEQRNMVCAKLLSGMYRDIVSAYEDNEDVSYDGLTLMVIAGAFYAIGDFTESLKVYHKAGLVLKAKIATSPEYIVHCAKLFNNMGCVYYEMKKYEKAMQTFQRALQLFHDDKEDNYSYWVAAIMDQASIMNNMAYTLIKFKQYDDASDLVDASFELQQILPKRNNMTMTVSTMSSMAFIYNRTKKYKLALDTYSACVQLQSKSPMHNEKDKVDLLKKMVEICKRVKNHEKRVQLLRCILLYQQSYLPEEDEEIWETNAQLGAALEKLAEMDGQSV</sequence>
<dbReference type="PROSITE" id="PS50293">
    <property type="entry name" value="TPR_REGION"/>
    <property type="match status" value="1"/>
</dbReference>
<dbReference type="HOGENOM" id="CLU_489615_0_0_1"/>
<dbReference type="STRING" id="35128.B8BU48"/>
<dbReference type="eggNOG" id="ENOG502RWZJ">
    <property type="taxonomic scope" value="Eukaryota"/>
</dbReference>
<feature type="compositionally biased region" description="Polar residues" evidence="4">
    <location>
        <begin position="1"/>
        <end position="14"/>
    </location>
</feature>
<dbReference type="KEGG" id="tps:THAPSDRAFT_21237"/>
<proteinExistence type="predicted"/>
<dbReference type="SMART" id="SM00028">
    <property type="entry name" value="TPR"/>
    <property type="match status" value="3"/>
</dbReference>
<keyword evidence="1" id="KW-0677">Repeat</keyword>
<feature type="compositionally biased region" description="Polar residues" evidence="4">
    <location>
        <begin position="39"/>
        <end position="51"/>
    </location>
</feature>
<accession>B8BU48</accession>
<evidence type="ECO:0000313" key="6">
    <source>
        <dbReference type="Proteomes" id="UP000001449"/>
    </source>
</evidence>
<name>B8BU48_THAPS</name>
<dbReference type="PROSITE" id="PS50005">
    <property type="entry name" value="TPR"/>
    <property type="match status" value="1"/>
</dbReference>
<dbReference type="GeneID" id="7446521"/>
<feature type="compositionally biased region" description="Polar residues" evidence="4">
    <location>
        <begin position="88"/>
        <end position="97"/>
    </location>
</feature>
<dbReference type="SUPFAM" id="SSF48452">
    <property type="entry name" value="TPR-like"/>
    <property type="match status" value="1"/>
</dbReference>
<dbReference type="AlphaFoldDB" id="B8BU48"/>
<evidence type="ECO:0000256" key="4">
    <source>
        <dbReference type="SAM" id="MobiDB-lite"/>
    </source>
</evidence>
<feature type="repeat" description="TPR" evidence="3">
    <location>
        <begin position="360"/>
        <end position="393"/>
    </location>
</feature>
<evidence type="ECO:0000256" key="2">
    <source>
        <dbReference type="ARBA" id="ARBA00022803"/>
    </source>
</evidence>
<dbReference type="InterPro" id="IPR011990">
    <property type="entry name" value="TPR-like_helical_dom_sf"/>
</dbReference>
<dbReference type="Pfam" id="PF00515">
    <property type="entry name" value="TPR_1"/>
    <property type="match status" value="1"/>
</dbReference>
<dbReference type="Proteomes" id="UP000001449">
    <property type="component" value="Chromosome 2"/>
</dbReference>
<dbReference type="OMA" id="HESCFAQ"/>
<reference evidence="5 6" key="2">
    <citation type="journal article" date="2008" name="Nature">
        <title>The Phaeodactylum genome reveals the evolutionary history of diatom genomes.</title>
        <authorList>
            <person name="Bowler C."/>
            <person name="Allen A.E."/>
            <person name="Badger J.H."/>
            <person name="Grimwood J."/>
            <person name="Jabbari K."/>
            <person name="Kuo A."/>
            <person name="Maheswari U."/>
            <person name="Martens C."/>
            <person name="Maumus F."/>
            <person name="Otillar R.P."/>
            <person name="Rayko E."/>
            <person name="Salamov A."/>
            <person name="Vandepoele K."/>
            <person name="Beszteri B."/>
            <person name="Gruber A."/>
            <person name="Heijde M."/>
            <person name="Katinka M."/>
            <person name="Mock T."/>
            <person name="Valentin K."/>
            <person name="Verret F."/>
            <person name="Berges J.A."/>
            <person name="Brownlee C."/>
            <person name="Cadoret J.P."/>
            <person name="Chiovitti A."/>
            <person name="Choi C.J."/>
            <person name="Coesel S."/>
            <person name="De Martino A."/>
            <person name="Detter J.C."/>
            <person name="Durkin C."/>
            <person name="Falciatore A."/>
            <person name="Fournet J."/>
            <person name="Haruta M."/>
            <person name="Huysman M.J."/>
            <person name="Jenkins B.D."/>
            <person name="Jiroutova K."/>
            <person name="Jorgensen R.E."/>
            <person name="Joubert Y."/>
            <person name="Kaplan A."/>
            <person name="Kroger N."/>
            <person name="Kroth P.G."/>
            <person name="La Roche J."/>
            <person name="Lindquist E."/>
            <person name="Lommer M."/>
            <person name="Martin-Jezequel V."/>
            <person name="Lopez P.J."/>
            <person name="Lucas S."/>
            <person name="Mangogna M."/>
            <person name="McGinnis K."/>
            <person name="Medlin L.K."/>
            <person name="Montsant A."/>
            <person name="Oudot-Le Secq M.P."/>
            <person name="Napoli C."/>
            <person name="Obornik M."/>
            <person name="Parker M.S."/>
            <person name="Petit J.L."/>
            <person name="Porcel B.M."/>
            <person name="Poulsen N."/>
            <person name="Robison M."/>
            <person name="Rychlewski L."/>
            <person name="Rynearson T.A."/>
            <person name="Schmutz J."/>
            <person name="Shapiro H."/>
            <person name="Siaut M."/>
            <person name="Stanley M."/>
            <person name="Sussman M.R."/>
            <person name="Taylor A.R."/>
            <person name="Vardi A."/>
            <person name="von Dassow P."/>
            <person name="Vyverman W."/>
            <person name="Willis A."/>
            <person name="Wyrwicz L.S."/>
            <person name="Rokhsar D.S."/>
            <person name="Weissenbach J."/>
            <person name="Armbrust E.V."/>
            <person name="Green B.R."/>
            <person name="Van de Peer Y."/>
            <person name="Grigoriev I.V."/>
        </authorList>
    </citation>
    <scope>NUCLEOTIDE SEQUENCE [LARGE SCALE GENOMIC DNA]</scope>
    <source>
        <strain evidence="5 6">CCMP1335</strain>
    </source>
</reference>
<organism evidence="5 6">
    <name type="scientific">Thalassiosira pseudonana</name>
    <name type="common">Marine diatom</name>
    <name type="synonym">Cyclotella nana</name>
    <dbReference type="NCBI Taxonomy" id="35128"/>
    <lineage>
        <taxon>Eukaryota</taxon>
        <taxon>Sar</taxon>
        <taxon>Stramenopiles</taxon>
        <taxon>Ochrophyta</taxon>
        <taxon>Bacillariophyta</taxon>
        <taxon>Coscinodiscophyceae</taxon>
        <taxon>Thalassiosirophycidae</taxon>
        <taxon>Thalassiosirales</taxon>
        <taxon>Thalassiosiraceae</taxon>
        <taxon>Thalassiosira</taxon>
    </lineage>
</organism>
<keyword evidence="6" id="KW-1185">Reference proteome</keyword>
<keyword evidence="2 3" id="KW-0802">TPR repeat</keyword>
<evidence type="ECO:0000256" key="3">
    <source>
        <dbReference type="PROSITE-ProRule" id="PRU00339"/>
    </source>
</evidence>
<dbReference type="RefSeq" id="XP_002287777.1">
    <property type="nucleotide sequence ID" value="XM_002287741.1"/>
</dbReference>
<gene>
    <name evidence="5" type="ORF">THAPSDRAFT_21237</name>
</gene>
<dbReference type="InterPro" id="IPR019734">
    <property type="entry name" value="TPR_rpt"/>
</dbReference>
<dbReference type="PANTHER" id="PTHR45641">
    <property type="entry name" value="TETRATRICOPEPTIDE REPEAT PROTEIN (AFU_ORTHOLOGUE AFUA_6G03870)"/>
    <property type="match status" value="1"/>
</dbReference>
<protein>
    <submittedName>
        <fullName evidence="5">Uncharacterized protein</fullName>
    </submittedName>
</protein>
<dbReference type="EMBL" id="CM000639">
    <property type="protein sequence ID" value="EED95220.1"/>
    <property type="molecule type" value="Genomic_DNA"/>
</dbReference>
<reference evidence="5 6" key="1">
    <citation type="journal article" date="2004" name="Science">
        <title>The genome of the diatom Thalassiosira pseudonana: ecology, evolution, and metabolism.</title>
        <authorList>
            <person name="Armbrust E.V."/>
            <person name="Berges J.A."/>
            <person name="Bowler C."/>
            <person name="Green B.R."/>
            <person name="Martinez D."/>
            <person name="Putnam N.H."/>
            <person name="Zhou S."/>
            <person name="Allen A.E."/>
            <person name="Apt K.E."/>
            <person name="Bechner M."/>
            <person name="Brzezinski M.A."/>
            <person name="Chaal B.K."/>
            <person name="Chiovitti A."/>
            <person name="Davis A.K."/>
            <person name="Demarest M.S."/>
            <person name="Detter J.C."/>
            <person name="Glavina T."/>
            <person name="Goodstein D."/>
            <person name="Hadi M.Z."/>
            <person name="Hellsten U."/>
            <person name="Hildebrand M."/>
            <person name="Jenkins B.D."/>
            <person name="Jurka J."/>
            <person name="Kapitonov V.V."/>
            <person name="Kroger N."/>
            <person name="Lau W.W."/>
            <person name="Lane T.W."/>
            <person name="Larimer F.W."/>
            <person name="Lippmeier J.C."/>
            <person name="Lucas S."/>
            <person name="Medina M."/>
            <person name="Montsant A."/>
            <person name="Obornik M."/>
            <person name="Parker M.S."/>
            <person name="Palenik B."/>
            <person name="Pazour G.J."/>
            <person name="Richardson P.M."/>
            <person name="Rynearson T.A."/>
            <person name="Saito M.A."/>
            <person name="Schwartz D.C."/>
            <person name="Thamatrakoln K."/>
            <person name="Valentin K."/>
            <person name="Vardi A."/>
            <person name="Wilkerson F.P."/>
            <person name="Rokhsar D.S."/>
        </authorList>
    </citation>
    <scope>NUCLEOTIDE SEQUENCE [LARGE SCALE GENOMIC DNA]</scope>
    <source>
        <strain evidence="5 6">CCMP1335</strain>
    </source>
</reference>